<dbReference type="GO" id="GO:0016740">
    <property type="term" value="F:transferase activity"/>
    <property type="evidence" value="ECO:0007669"/>
    <property type="project" value="UniProtKB-KW"/>
</dbReference>
<reference evidence="1 2" key="1">
    <citation type="submission" date="2019-06" db="EMBL/GenBank/DDBJ databases">
        <title>Sorghum-associated microbial communities from plants grown in Nebraska, USA.</title>
        <authorList>
            <person name="Schachtman D."/>
        </authorList>
    </citation>
    <scope>NUCLEOTIDE SEQUENCE [LARGE SCALE GENOMIC DNA]</scope>
    <source>
        <strain evidence="1 2">T529</strain>
    </source>
</reference>
<dbReference type="SUPFAM" id="SSF52833">
    <property type="entry name" value="Thioredoxin-like"/>
    <property type="match status" value="1"/>
</dbReference>
<proteinExistence type="predicted"/>
<comment type="caution">
    <text evidence="1">The sequence shown here is derived from an EMBL/GenBank/DDBJ whole genome shotgun (WGS) entry which is preliminary data.</text>
</comment>
<dbReference type="EMBL" id="VIVL01000015">
    <property type="protein sequence ID" value="TWD75831.1"/>
    <property type="molecule type" value="Genomic_DNA"/>
</dbReference>
<dbReference type="Proteomes" id="UP000319722">
    <property type="component" value="Unassembled WGS sequence"/>
</dbReference>
<keyword evidence="1" id="KW-0808">Transferase</keyword>
<protein>
    <submittedName>
        <fullName evidence="1">Glutathione S-transferase</fullName>
    </submittedName>
</protein>
<evidence type="ECO:0000313" key="1">
    <source>
        <dbReference type="EMBL" id="TWD75831.1"/>
    </source>
</evidence>
<dbReference type="AlphaFoldDB" id="A0A561BA87"/>
<sequence length="273" mass="29481">MPREPPFETMGIAQNARMSIEYISVEEAIAGTGLRMVVVGHIPSPWSEAAKGILHVKGIPWKAVRLAYDSPRLKEWAGQRNAPVAICNNEAPRSGWADILLLCERLAPQPSLLPADAADRALMFGLAHEICGEQGLAWSRRLQLVQAGLTGEGGFAAQAAAYIGKKYGFSPQAGASAPGRVVAVLKMLAARLKAQQAAGSDYYIGRSLSAVDIYSATALALMRPLPQAVCQMDPVTRQAFEFREPVTDAALDAVLLRHRDLMYERHLGLPLSL</sequence>
<gene>
    <name evidence="1" type="ORF">FB547_11544</name>
</gene>
<evidence type="ECO:0000313" key="2">
    <source>
        <dbReference type="Proteomes" id="UP000319722"/>
    </source>
</evidence>
<name>A0A561BA87_9BURK</name>
<dbReference type="InterPro" id="IPR036249">
    <property type="entry name" value="Thioredoxin-like_sf"/>
</dbReference>
<dbReference type="InterPro" id="IPR036282">
    <property type="entry name" value="Glutathione-S-Trfase_C_sf"/>
</dbReference>
<accession>A0A561BA87</accession>
<dbReference type="SUPFAM" id="SSF47616">
    <property type="entry name" value="GST C-terminal domain-like"/>
    <property type="match status" value="1"/>
</dbReference>
<organism evidence="1 2">
    <name type="scientific">Variovorax beijingensis</name>
    <dbReference type="NCBI Taxonomy" id="2496117"/>
    <lineage>
        <taxon>Bacteria</taxon>
        <taxon>Pseudomonadati</taxon>
        <taxon>Pseudomonadota</taxon>
        <taxon>Betaproteobacteria</taxon>
        <taxon>Burkholderiales</taxon>
        <taxon>Comamonadaceae</taxon>
        <taxon>Variovorax</taxon>
    </lineage>
</organism>